<dbReference type="OrthoDB" id="199694at2"/>
<dbReference type="InterPro" id="IPR024311">
    <property type="entry name" value="Lipocalin-like"/>
</dbReference>
<feature type="transmembrane region" description="Helical" evidence="1">
    <location>
        <begin position="6"/>
        <end position="26"/>
    </location>
</feature>
<feature type="domain" description="Lipocalin-like" evidence="2">
    <location>
        <begin position="50"/>
        <end position="138"/>
    </location>
</feature>
<keyword evidence="1" id="KW-0812">Transmembrane</keyword>
<gene>
    <name evidence="3" type="ORF">DWB61_14980</name>
</gene>
<sequence>MKSKFLIRTCLGIISLFILIAFTGIFKFNILQDDIYIEGSSLSEDDKGLFVGSWIEPIPGNESEVQGFRLNKDGSASSINMHTLLYQKWVFKNGQLILTAKSIGNHSSSVDDETYSIELIGKNSLKLNNGFVSFTYKRIK</sequence>
<proteinExistence type="predicted"/>
<dbReference type="Gene3D" id="2.40.128.280">
    <property type="match status" value="1"/>
</dbReference>
<dbReference type="AlphaFoldDB" id="A0A425XXS1"/>
<protein>
    <recommendedName>
        <fullName evidence="2">Lipocalin-like domain-containing protein</fullName>
    </recommendedName>
</protein>
<dbReference type="Proteomes" id="UP000285794">
    <property type="component" value="Unassembled WGS sequence"/>
</dbReference>
<dbReference type="EMBL" id="QQWG01000019">
    <property type="protein sequence ID" value="RRG19514.1"/>
    <property type="molecule type" value="Genomic_DNA"/>
</dbReference>
<keyword evidence="4" id="KW-1185">Reference proteome</keyword>
<evidence type="ECO:0000259" key="2">
    <source>
        <dbReference type="Pfam" id="PF12702"/>
    </source>
</evidence>
<dbReference type="Pfam" id="PF12702">
    <property type="entry name" value="Lipocalin_3"/>
    <property type="match status" value="1"/>
</dbReference>
<evidence type="ECO:0000256" key="1">
    <source>
        <dbReference type="SAM" id="Phobius"/>
    </source>
</evidence>
<accession>A0A425XXS1</accession>
<keyword evidence="1" id="KW-0472">Membrane</keyword>
<keyword evidence="1" id="KW-1133">Transmembrane helix</keyword>
<comment type="caution">
    <text evidence="3">The sequence shown here is derived from an EMBL/GenBank/DDBJ whole genome shotgun (WGS) entry which is preliminary data.</text>
</comment>
<name>A0A425XXS1_9BACT</name>
<evidence type="ECO:0000313" key="4">
    <source>
        <dbReference type="Proteomes" id="UP000285794"/>
    </source>
</evidence>
<organism evidence="3 4">
    <name type="scientific">Ancylomarina euxinus</name>
    <dbReference type="NCBI Taxonomy" id="2283627"/>
    <lineage>
        <taxon>Bacteria</taxon>
        <taxon>Pseudomonadati</taxon>
        <taxon>Bacteroidota</taxon>
        <taxon>Bacteroidia</taxon>
        <taxon>Marinilabiliales</taxon>
        <taxon>Marinifilaceae</taxon>
        <taxon>Ancylomarina</taxon>
    </lineage>
</organism>
<dbReference type="RefSeq" id="WP_125031699.1">
    <property type="nucleotide sequence ID" value="NZ_JAPXVP010000017.1"/>
</dbReference>
<reference evidence="3 4" key="1">
    <citation type="submission" date="2018-07" db="EMBL/GenBank/DDBJ databases">
        <title>Draft genome sequence of Ancylomarina sp. M1P.</title>
        <authorList>
            <person name="Yadav S."/>
            <person name="Villanueva L."/>
            <person name="Damste J.S.S."/>
        </authorList>
    </citation>
    <scope>NUCLEOTIDE SEQUENCE [LARGE SCALE GENOMIC DNA]</scope>
    <source>
        <strain evidence="3 4">M1P</strain>
    </source>
</reference>
<evidence type="ECO:0000313" key="3">
    <source>
        <dbReference type="EMBL" id="RRG19514.1"/>
    </source>
</evidence>